<dbReference type="EMBL" id="ML208262">
    <property type="protein sequence ID" value="TFK75714.1"/>
    <property type="molecule type" value="Genomic_DNA"/>
</dbReference>
<protein>
    <submittedName>
        <fullName evidence="1">Beta-lactamase</fullName>
    </submittedName>
</protein>
<proteinExistence type="predicted"/>
<evidence type="ECO:0000313" key="2">
    <source>
        <dbReference type="Proteomes" id="UP000308600"/>
    </source>
</evidence>
<name>A0ACD3BCH4_9AGAR</name>
<accession>A0ACD3BCH4</accession>
<reference evidence="1 2" key="1">
    <citation type="journal article" date="2019" name="Nat. Ecol. Evol.">
        <title>Megaphylogeny resolves global patterns of mushroom evolution.</title>
        <authorList>
            <person name="Varga T."/>
            <person name="Krizsan K."/>
            <person name="Foldi C."/>
            <person name="Dima B."/>
            <person name="Sanchez-Garcia M."/>
            <person name="Sanchez-Ramirez S."/>
            <person name="Szollosi G.J."/>
            <person name="Szarkandi J.G."/>
            <person name="Papp V."/>
            <person name="Albert L."/>
            <person name="Andreopoulos W."/>
            <person name="Angelini C."/>
            <person name="Antonin V."/>
            <person name="Barry K.W."/>
            <person name="Bougher N.L."/>
            <person name="Buchanan P."/>
            <person name="Buyck B."/>
            <person name="Bense V."/>
            <person name="Catcheside P."/>
            <person name="Chovatia M."/>
            <person name="Cooper J."/>
            <person name="Damon W."/>
            <person name="Desjardin D."/>
            <person name="Finy P."/>
            <person name="Geml J."/>
            <person name="Haridas S."/>
            <person name="Hughes K."/>
            <person name="Justo A."/>
            <person name="Karasinski D."/>
            <person name="Kautmanova I."/>
            <person name="Kiss B."/>
            <person name="Kocsube S."/>
            <person name="Kotiranta H."/>
            <person name="LaButti K.M."/>
            <person name="Lechner B.E."/>
            <person name="Liimatainen K."/>
            <person name="Lipzen A."/>
            <person name="Lukacs Z."/>
            <person name="Mihaltcheva S."/>
            <person name="Morgado L.N."/>
            <person name="Niskanen T."/>
            <person name="Noordeloos M.E."/>
            <person name="Ohm R.A."/>
            <person name="Ortiz-Santana B."/>
            <person name="Ovrebo C."/>
            <person name="Racz N."/>
            <person name="Riley R."/>
            <person name="Savchenko A."/>
            <person name="Shiryaev A."/>
            <person name="Soop K."/>
            <person name="Spirin V."/>
            <person name="Szebenyi C."/>
            <person name="Tomsovsky M."/>
            <person name="Tulloss R.E."/>
            <person name="Uehling J."/>
            <person name="Grigoriev I.V."/>
            <person name="Vagvolgyi C."/>
            <person name="Papp T."/>
            <person name="Martin F.M."/>
            <person name="Miettinen O."/>
            <person name="Hibbett D.S."/>
            <person name="Nagy L.G."/>
        </authorList>
    </citation>
    <scope>NUCLEOTIDE SEQUENCE [LARGE SCALE GENOMIC DNA]</scope>
    <source>
        <strain evidence="1 2">NL-1719</strain>
    </source>
</reference>
<gene>
    <name evidence="1" type="ORF">BDN72DRAFT_892200</name>
</gene>
<sequence length="404" mass="44377">MVSLTHEGKANIQRIVTEAVQSGEAPAIVYGVSNLEGEIVFAQTGQRVLNDPSSGTVDKNSIFWVCSQTKLVTSLAVFQLIEQGKLTLDTPAAELLPELVNIVVLDGVTTRPAKSPILIRHLLNQTSGLFYAPSGLIPMPFGLGLPYVTRYSKEDPVGEFFRILKGTYPGIPLKADPGTEFSYGYSTDILGFIVQRVSGKSLEQYFKDHIFGPIGITTASFHRTPELSNKAVSLSSREADGSFSSNVERLAIIEHDPDHVNLYLAGIGLHTSLTDYLALLRHLLRIHGGLPVDRPVISQAAARNLFQPTLSDKPAEMLNRWQKPFRFGDNFQWGNALCLNTTDWPGKRRKDSGWWFGWAGTYYFMDPTTGVAAVLGTQVVPSRGPAVTAVWKRLEEALYAGLSK</sequence>
<evidence type="ECO:0000313" key="1">
    <source>
        <dbReference type="EMBL" id="TFK75714.1"/>
    </source>
</evidence>
<dbReference type="Proteomes" id="UP000308600">
    <property type="component" value="Unassembled WGS sequence"/>
</dbReference>
<organism evidence="1 2">
    <name type="scientific">Pluteus cervinus</name>
    <dbReference type="NCBI Taxonomy" id="181527"/>
    <lineage>
        <taxon>Eukaryota</taxon>
        <taxon>Fungi</taxon>
        <taxon>Dikarya</taxon>
        <taxon>Basidiomycota</taxon>
        <taxon>Agaricomycotina</taxon>
        <taxon>Agaricomycetes</taxon>
        <taxon>Agaricomycetidae</taxon>
        <taxon>Agaricales</taxon>
        <taxon>Pluteineae</taxon>
        <taxon>Pluteaceae</taxon>
        <taxon>Pluteus</taxon>
    </lineage>
</organism>
<keyword evidence="2" id="KW-1185">Reference proteome</keyword>